<dbReference type="NCBIfam" id="NF010459">
    <property type="entry name" value="PRK13884.1"/>
    <property type="match status" value="1"/>
</dbReference>
<reference evidence="8 9" key="1">
    <citation type="submission" date="2018-09" db="EMBL/GenBank/DDBJ databases">
        <title>Metagenome Assembled Genomes from an Advanced Water Purification Facility.</title>
        <authorList>
            <person name="Stamps B.W."/>
            <person name="Spear J.R."/>
        </authorList>
    </citation>
    <scope>NUCLEOTIDE SEQUENCE [LARGE SCALE GENOMIC DNA]</scope>
    <source>
        <strain evidence="8">Bin_27_1</strain>
    </source>
</reference>
<keyword evidence="4" id="KW-0574">Periplasm</keyword>
<dbReference type="InterPro" id="IPR014139">
    <property type="entry name" value="Peptidase_S26C_TraF"/>
</dbReference>
<dbReference type="NCBIfam" id="TIGR02771">
    <property type="entry name" value="TraF_Ti"/>
    <property type="match status" value="1"/>
</dbReference>
<feature type="signal peptide" evidence="6">
    <location>
        <begin position="1"/>
        <end position="28"/>
    </location>
</feature>
<dbReference type="GO" id="GO:0042597">
    <property type="term" value="C:periplasmic space"/>
    <property type="evidence" value="ECO:0007669"/>
    <property type="project" value="UniProtKB-SubCell"/>
</dbReference>
<evidence type="ECO:0000313" key="8">
    <source>
        <dbReference type="EMBL" id="TXH78976.1"/>
    </source>
</evidence>
<dbReference type="Proteomes" id="UP000321192">
    <property type="component" value="Unassembled WGS sequence"/>
</dbReference>
<evidence type="ECO:0000259" key="7">
    <source>
        <dbReference type="Pfam" id="PF10502"/>
    </source>
</evidence>
<proteinExistence type="inferred from homology"/>
<sequence>MSGRFARLAAGVALAGAAAMAVAALAQAAGARINTTRSVPLGLYWVSDAAAEKGAYVLVCPPQGPVFDEARARGYIGAGFCAGGYGYLIKRIAATGGDAVAVSEAGVRVNGALLALSAPRAVDAGGRALPGFRRDATVLGAGEVLLMADASPTSFDARYFGPVSRGQILNVVVPLLTW</sequence>
<evidence type="ECO:0000256" key="3">
    <source>
        <dbReference type="ARBA" id="ARBA00022729"/>
    </source>
</evidence>
<protein>
    <submittedName>
        <fullName evidence="8">Conjugative transfer signal peptidase TraF</fullName>
    </submittedName>
</protein>
<dbReference type="GO" id="GO:0006465">
    <property type="term" value="P:signal peptide processing"/>
    <property type="evidence" value="ECO:0007669"/>
    <property type="project" value="InterPro"/>
</dbReference>
<dbReference type="SUPFAM" id="SSF51306">
    <property type="entry name" value="LexA/Signal peptidase"/>
    <property type="match status" value="1"/>
</dbReference>
<dbReference type="InterPro" id="IPR019533">
    <property type="entry name" value="Peptidase_S26"/>
</dbReference>
<dbReference type="Pfam" id="PF10502">
    <property type="entry name" value="Peptidase_S26"/>
    <property type="match status" value="1"/>
</dbReference>
<dbReference type="Gene3D" id="2.10.109.10">
    <property type="entry name" value="Umud Fragment, subunit A"/>
    <property type="match status" value="1"/>
</dbReference>
<comment type="caution">
    <text evidence="8">The sequence shown here is derived from an EMBL/GenBank/DDBJ whole genome shotgun (WGS) entry which is preliminary data.</text>
</comment>
<evidence type="ECO:0000256" key="2">
    <source>
        <dbReference type="ARBA" id="ARBA00005849"/>
    </source>
</evidence>
<dbReference type="RefSeq" id="WP_276662228.1">
    <property type="nucleotide sequence ID" value="NZ_SSFD01000369.1"/>
</dbReference>
<evidence type="ECO:0000256" key="1">
    <source>
        <dbReference type="ARBA" id="ARBA00004418"/>
    </source>
</evidence>
<organism evidence="8 9">
    <name type="scientific">Thauera aminoaromatica</name>
    <dbReference type="NCBI Taxonomy" id="164330"/>
    <lineage>
        <taxon>Bacteria</taxon>
        <taxon>Pseudomonadati</taxon>
        <taxon>Pseudomonadota</taxon>
        <taxon>Betaproteobacteria</taxon>
        <taxon>Rhodocyclales</taxon>
        <taxon>Zoogloeaceae</taxon>
        <taxon>Thauera</taxon>
    </lineage>
</organism>
<dbReference type="GO" id="GO:0004252">
    <property type="term" value="F:serine-type endopeptidase activity"/>
    <property type="evidence" value="ECO:0007669"/>
    <property type="project" value="InterPro"/>
</dbReference>
<evidence type="ECO:0000313" key="9">
    <source>
        <dbReference type="Proteomes" id="UP000321192"/>
    </source>
</evidence>
<keyword evidence="3 6" id="KW-0732">Signal</keyword>
<accession>A0A5C7S7I3</accession>
<keyword evidence="5" id="KW-0184">Conjugation</keyword>
<gene>
    <name evidence="8" type="primary">traF</name>
    <name evidence="8" type="ORF">E6Q80_21625</name>
</gene>
<evidence type="ECO:0000256" key="5">
    <source>
        <dbReference type="ARBA" id="ARBA00022971"/>
    </source>
</evidence>
<evidence type="ECO:0000256" key="4">
    <source>
        <dbReference type="ARBA" id="ARBA00022764"/>
    </source>
</evidence>
<name>A0A5C7S7I3_THASP</name>
<dbReference type="AlphaFoldDB" id="A0A5C7S7I3"/>
<evidence type="ECO:0000256" key="6">
    <source>
        <dbReference type="SAM" id="SignalP"/>
    </source>
</evidence>
<feature type="chain" id="PRO_5022793304" evidence="6">
    <location>
        <begin position="29"/>
        <end position="178"/>
    </location>
</feature>
<dbReference type="InterPro" id="IPR036286">
    <property type="entry name" value="LexA/Signal_pep-like_sf"/>
</dbReference>
<comment type="subcellular location">
    <subcellularLocation>
        <location evidence="1">Periplasm</location>
    </subcellularLocation>
</comment>
<feature type="domain" description="Peptidase S26" evidence="7">
    <location>
        <begin position="13"/>
        <end position="172"/>
    </location>
</feature>
<dbReference type="EMBL" id="SSFD01000369">
    <property type="protein sequence ID" value="TXH78976.1"/>
    <property type="molecule type" value="Genomic_DNA"/>
</dbReference>
<comment type="similarity">
    <text evidence="2">Belongs to the peptidase S26C family.</text>
</comment>